<accession>A0A7S3QS32</accession>
<gene>
    <name evidence="1" type="ORF">DTER00134_LOCUS5723</name>
</gene>
<organism evidence="1">
    <name type="scientific">Dunaliella tertiolecta</name>
    <name type="common">Green alga</name>
    <dbReference type="NCBI Taxonomy" id="3047"/>
    <lineage>
        <taxon>Eukaryota</taxon>
        <taxon>Viridiplantae</taxon>
        <taxon>Chlorophyta</taxon>
        <taxon>core chlorophytes</taxon>
        <taxon>Chlorophyceae</taxon>
        <taxon>CS clade</taxon>
        <taxon>Chlamydomonadales</taxon>
        <taxon>Dunaliellaceae</taxon>
        <taxon>Dunaliella</taxon>
    </lineage>
</organism>
<evidence type="ECO:0008006" key="2">
    <source>
        <dbReference type="Google" id="ProtNLM"/>
    </source>
</evidence>
<dbReference type="EMBL" id="HBIP01010272">
    <property type="protein sequence ID" value="CAE0490650.1"/>
    <property type="molecule type" value="Transcribed_RNA"/>
</dbReference>
<protein>
    <recommendedName>
        <fullName evidence="2">DUF4476 domain-containing protein</fullName>
    </recommendedName>
</protein>
<evidence type="ECO:0000313" key="1">
    <source>
        <dbReference type="EMBL" id="CAE0490650.1"/>
    </source>
</evidence>
<proteinExistence type="predicted"/>
<dbReference type="AlphaFoldDB" id="A0A7S3QS32"/>
<reference evidence="1" key="1">
    <citation type="submission" date="2021-01" db="EMBL/GenBank/DDBJ databases">
        <authorList>
            <person name="Corre E."/>
            <person name="Pelletier E."/>
            <person name="Niang G."/>
            <person name="Scheremetjew M."/>
            <person name="Finn R."/>
            <person name="Kale V."/>
            <person name="Holt S."/>
            <person name="Cochrane G."/>
            <person name="Meng A."/>
            <person name="Brown T."/>
            <person name="Cohen L."/>
        </authorList>
    </citation>
    <scope>NUCLEOTIDE SEQUENCE</scope>
    <source>
        <strain evidence="1">CCMP1320</strain>
    </source>
</reference>
<name>A0A7S3QS32_DUNTE</name>
<sequence length="292" mass="32573">MGAGASKPRVELPKLQNPLPAIQAAGQAVTQQAAEAASQAANNATAPINNIVGTLWSDEQNLDALEQPYEKKDEGRADATSKCFYVYPHDEEFKKKSPKMVLEISSLGFRLLRPETEAPLGLYSWGQIHSWAHAPNDFAFRHFDEGRGTILRHSFAARDVDQMLVQIQFVIDGILTERKRLAVSPEAFTAIMQQLEATDPSQRVDLLAKLVKDHYFFSSQGTEVMRTLPTTFEKVDAAVLLHGRLVDQTSFSQMLENADCQGDKDNIWHRITSLRKANSIARGDRGDKRAPR</sequence>
<dbReference type="CDD" id="cd00934">
    <property type="entry name" value="PTB"/>
    <property type="match status" value="1"/>
</dbReference>